<keyword evidence="4 7" id="KW-0812">Transmembrane</keyword>
<dbReference type="InterPro" id="IPR000515">
    <property type="entry name" value="MetI-like"/>
</dbReference>
<evidence type="ECO:0000256" key="7">
    <source>
        <dbReference type="RuleBase" id="RU363032"/>
    </source>
</evidence>
<evidence type="ECO:0000256" key="6">
    <source>
        <dbReference type="ARBA" id="ARBA00023136"/>
    </source>
</evidence>
<organism evidence="10 11">
    <name type="scientific">Brachybacterium halotolerans</name>
    <dbReference type="NCBI Taxonomy" id="2795215"/>
    <lineage>
        <taxon>Bacteria</taxon>
        <taxon>Bacillati</taxon>
        <taxon>Actinomycetota</taxon>
        <taxon>Actinomycetes</taxon>
        <taxon>Micrococcales</taxon>
        <taxon>Dermabacteraceae</taxon>
        <taxon>Brachybacterium</taxon>
    </lineage>
</organism>
<evidence type="ECO:0000256" key="8">
    <source>
        <dbReference type="SAM" id="MobiDB-lite"/>
    </source>
</evidence>
<dbReference type="Proteomes" id="UP000612352">
    <property type="component" value="Unassembled WGS sequence"/>
</dbReference>
<comment type="subcellular location">
    <subcellularLocation>
        <location evidence="1 7">Cell membrane</location>
        <topology evidence="1 7">Multi-pass membrane protein</topology>
    </subcellularLocation>
</comment>
<dbReference type="PANTHER" id="PTHR30193">
    <property type="entry name" value="ABC TRANSPORTER PERMEASE PROTEIN"/>
    <property type="match status" value="1"/>
</dbReference>
<proteinExistence type="inferred from homology"/>
<protein>
    <submittedName>
        <fullName evidence="10">Sugar ABC transporter permease</fullName>
    </submittedName>
</protein>
<evidence type="ECO:0000256" key="1">
    <source>
        <dbReference type="ARBA" id="ARBA00004651"/>
    </source>
</evidence>
<dbReference type="SUPFAM" id="SSF161098">
    <property type="entry name" value="MetI-like"/>
    <property type="match status" value="1"/>
</dbReference>
<dbReference type="Pfam" id="PF00528">
    <property type="entry name" value="BPD_transp_1"/>
    <property type="match status" value="1"/>
</dbReference>
<feature type="domain" description="ABC transmembrane type-1" evidence="9">
    <location>
        <begin position="95"/>
        <end position="308"/>
    </location>
</feature>
<feature type="transmembrane region" description="Helical" evidence="7">
    <location>
        <begin position="181"/>
        <end position="205"/>
    </location>
</feature>
<dbReference type="Gene3D" id="1.10.3720.10">
    <property type="entry name" value="MetI-like"/>
    <property type="match status" value="1"/>
</dbReference>
<keyword evidence="5 7" id="KW-1133">Transmembrane helix</keyword>
<dbReference type="PROSITE" id="PS50928">
    <property type="entry name" value="ABC_TM1"/>
    <property type="match status" value="1"/>
</dbReference>
<comment type="similarity">
    <text evidence="7">Belongs to the binding-protein-dependent transport system permease family.</text>
</comment>
<keyword evidence="11" id="KW-1185">Reference proteome</keyword>
<sequence>MTTTAPTAATGRTAPAASPTAPEPRRHRSVRTAEKRWGLLLAAPATLHTLIWIGAPIVVAIVLSFTAYDIIHAPEFSGLENYATIFTDGLFWLSVLHNVIIAAVGIPISMFLALVFATMLNRALPGRGVFRVMIFLPHITATVAVAMIWLWIYSPSQSGLMNVVLGVVGIKPLPFLTNPDLALGSVILVTIWQGIGLKMLIYLAALQGVDEQLYEAADLDGANFVQKFFRITVPMLKPATFFILVTSLISNFQTFDLIYILTEGGPANSTSVVTYRIYQTAFQEFRVGLANAQSVILLLILVVLAFLSRRIVGGTDDD</sequence>
<dbReference type="InterPro" id="IPR051393">
    <property type="entry name" value="ABC_transporter_permease"/>
</dbReference>
<evidence type="ECO:0000313" key="10">
    <source>
        <dbReference type="EMBL" id="MBK0331014.1"/>
    </source>
</evidence>
<keyword evidence="6 7" id="KW-0472">Membrane</keyword>
<feature type="compositionally biased region" description="Low complexity" evidence="8">
    <location>
        <begin position="1"/>
        <end position="20"/>
    </location>
</feature>
<dbReference type="PANTHER" id="PTHR30193:SF41">
    <property type="entry name" value="DIACETYLCHITOBIOSE UPTAKE SYSTEM PERMEASE PROTEIN NGCF"/>
    <property type="match status" value="1"/>
</dbReference>
<evidence type="ECO:0000256" key="2">
    <source>
        <dbReference type="ARBA" id="ARBA00022448"/>
    </source>
</evidence>
<dbReference type="RefSeq" id="WP_200501648.1">
    <property type="nucleotide sequence ID" value="NZ_JAEDAJ010000002.1"/>
</dbReference>
<feature type="transmembrane region" description="Helical" evidence="7">
    <location>
        <begin position="38"/>
        <end position="71"/>
    </location>
</feature>
<name>A0ABS1B8N5_9MICO</name>
<evidence type="ECO:0000256" key="3">
    <source>
        <dbReference type="ARBA" id="ARBA00022475"/>
    </source>
</evidence>
<feature type="transmembrane region" description="Helical" evidence="7">
    <location>
        <begin position="91"/>
        <end position="117"/>
    </location>
</feature>
<evidence type="ECO:0000256" key="5">
    <source>
        <dbReference type="ARBA" id="ARBA00022989"/>
    </source>
</evidence>
<accession>A0ABS1B8N5</accession>
<evidence type="ECO:0000313" key="11">
    <source>
        <dbReference type="Proteomes" id="UP000612352"/>
    </source>
</evidence>
<dbReference type="CDD" id="cd06261">
    <property type="entry name" value="TM_PBP2"/>
    <property type="match status" value="1"/>
</dbReference>
<evidence type="ECO:0000256" key="4">
    <source>
        <dbReference type="ARBA" id="ARBA00022692"/>
    </source>
</evidence>
<feature type="region of interest" description="Disordered" evidence="8">
    <location>
        <begin position="1"/>
        <end position="28"/>
    </location>
</feature>
<comment type="caution">
    <text evidence="10">The sequence shown here is derived from an EMBL/GenBank/DDBJ whole genome shotgun (WGS) entry which is preliminary data.</text>
</comment>
<reference evidence="10 11" key="1">
    <citation type="submission" date="2020-12" db="EMBL/GenBank/DDBJ databases">
        <title>Brachybacterium sp. MASK1Z-5, whole genome shotgun sequence.</title>
        <authorList>
            <person name="Tuo L."/>
        </authorList>
    </citation>
    <scope>NUCLEOTIDE SEQUENCE [LARGE SCALE GENOMIC DNA]</scope>
    <source>
        <strain evidence="10 11">MASK1Z-5</strain>
    </source>
</reference>
<keyword evidence="2 7" id="KW-0813">Transport</keyword>
<feature type="transmembrane region" description="Helical" evidence="7">
    <location>
        <begin position="129"/>
        <end position="152"/>
    </location>
</feature>
<dbReference type="EMBL" id="JAEDAJ010000002">
    <property type="protein sequence ID" value="MBK0331014.1"/>
    <property type="molecule type" value="Genomic_DNA"/>
</dbReference>
<dbReference type="InterPro" id="IPR035906">
    <property type="entry name" value="MetI-like_sf"/>
</dbReference>
<gene>
    <name evidence="10" type="ORF">I8D64_06315</name>
</gene>
<keyword evidence="3" id="KW-1003">Cell membrane</keyword>
<feature type="transmembrane region" description="Helical" evidence="7">
    <location>
        <begin position="288"/>
        <end position="307"/>
    </location>
</feature>
<evidence type="ECO:0000259" key="9">
    <source>
        <dbReference type="PROSITE" id="PS50928"/>
    </source>
</evidence>